<keyword evidence="3" id="KW-0804">Transcription</keyword>
<dbReference type="AlphaFoldDB" id="A0A8J2XTN0"/>
<dbReference type="Pfam" id="PF12833">
    <property type="entry name" value="HTH_18"/>
    <property type="match status" value="1"/>
</dbReference>
<evidence type="ECO:0000313" key="5">
    <source>
        <dbReference type="EMBL" id="GGB04812.1"/>
    </source>
</evidence>
<dbReference type="GO" id="GO:0003700">
    <property type="term" value="F:DNA-binding transcription factor activity"/>
    <property type="evidence" value="ECO:0007669"/>
    <property type="project" value="InterPro"/>
</dbReference>
<evidence type="ECO:0000256" key="1">
    <source>
        <dbReference type="ARBA" id="ARBA00023015"/>
    </source>
</evidence>
<dbReference type="PANTHER" id="PTHR46796">
    <property type="entry name" value="HTH-TYPE TRANSCRIPTIONAL ACTIVATOR RHAS-RELATED"/>
    <property type="match status" value="1"/>
</dbReference>
<accession>A0A8J2XTN0</accession>
<evidence type="ECO:0000259" key="4">
    <source>
        <dbReference type="PROSITE" id="PS01124"/>
    </source>
</evidence>
<dbReference type="SUPFAM" id="SSF46689">
    <property type="entry name" value="Homeodomain-like"/>
    <property type="match status" value="2"/>
</dbReference>
<dbReference type="InterPro" id="IPR018060">
    <property type="entry name" value="HTH_AraC"/>
</dbReference>
<dbReference type="PROSITE" id="PS01124">
    <property type="entry name" value="HTH_ARAC_FAMILY_2"/>
    <property type="match status" value="1"/>
</dbReference>
<evidence type="ECO:0000256" key="3">
    <source>
        <dbReference type="ARBA" id="ARBA00023163"/>
    </source>
</evidence>
<dbReference type="InterPro" id="IPR050204">
    <property type="entry name" value="AraC_XylS_family_regulators"/>
</dbReference>
<keyword evidence="1" id="KW-0805">Transcription regulation</keyword>
<dbReference type="InterPro" id="IPR009057">
    <property type="entry name" value="Homeodomain-like_sf"/>
</dbReference>
<comment type="caution">
    <text evidence="5">The sequence shown here is derived from an EMBL/GenBank/DDBJ whole genome shotgun (WGS) entry which is preliminary data.</text>
</comment>
<dbReference type="EMBL" id="BMJC01000003">
    <property type="protein sequence ID" value="GGB04812.1"/>
    <property type="molecule type" value="Genomic_DNA"/>
</dbReference>
<dbReference type="InterPro" id="IPR054015">
    <property type="entry name" value="ExsA-like_N"/>
</dbReference>
<dbReference type="SMART" id="SM00342">
    <property type="entry name" value="HTH_ARAC"/>
    <property type="match status" value="1"/>
</dbReference>
<keyword evidence="2" id="KW-0238">DNA-binding</keyword>
<protein>
    <submittedName>
        <fullName evidence="5">AraC family transcriptional regulator</fullName>
    </submittedName>
</protein>
<reference evidence="5" key="2">
    <citation type="submission" date="2020-09" db="EMBL/GenBank/DDBJ databases">
        <authorList>
            <person name="Sun Q."/>
            <person name="Zhou Y."/>
        </authorList>
    </citation>
    <scope>NUCLEOTIDE SEQUENCE</scope>
    <source>
        <strain evidence="5">CGMCC 1.15448</strain>
    </source>
</reference>
<evidence type="ECO:0000256" key="2">
    <source>
        <dbReference type="ARBA" id="ARBA00023125"/>
    </source>
</evidence>
<evidence type="ECO:0000313" key="6">
    <source>
        <dbReference type="Proteomes" id="UP000607559"/>
    </source>
</evidence>
<reference evidence="5" key="1">
    <citation type="journal article" date="2014" name="Int. J. Syst. Evol. Microbiol.">
        <title>Complete genome sequence of Corynebacterium casei LMG S-19264T (=DSM 44701T), isolated from a smear-ripened cheese.</title>
        <authorList>
            <consortium name="US DOE Joint Genome Institute (JGI-PGF)"/>
            <person name="Walter F."/>
            <person name="Albersmeier A."/>
            <person name="Kalinowski J."/>
            <person name="Ruckert C."/>
        </authorList>
    </citation>
    <scope>NUCLEOTIDE SEQUENCE</scope>
    <source>
        <strain evidence="5">CGMCC 1.15448</strain>
    </source>
</reference>
<keyword evidence="6" id="KW-1185">Reference proteome</keyword>
<gene>
    <name evidence="5" type="ORF">GCM10011511_30180</name>
</gene>
<proteinExistence type="predicted"/>
<feature type="domain" description="HTH araC/xylS-type" evidence="4">
    <location>
        <begin position="187"/>
        <end position="284"/>
    </location>
</feature>
<sequence>MDRMLTIPNDLFPFGDWPEFQARTAIRSYESGLPNAKTRVTLRTNLVSFLLEGEKTVHRPGEPMRIKGGQFLLIAGGNTLMSEKLSINGRYRSLLFFFDDSVFKDFFLKYPGLNPAGKGNDPIVSFSIDEFIRNFLHSLQLMPAANPDMQKNWQLLKFEELMLYLAGKAPESLAAFRLTDVHDADDRQLMAVVEGNVNHAITVDELSFLCNMSLSTFKRRFARLYATSPNKWLLQKRMELAASLLDSQEKPSEVYHKVGYENHSSFTQSFKQVYGVTPREFQKRTALTVYP</sequence>
<dbReference type="Pfam" id="PF22200">
    <property type="entry name" value="ExsA_N"/>
    <property type="match status" value="1"/>
</dbReference>
<organism evidence="5 6">
    <name type="scientific">Puia dinghuensis</name>
    <dbReference type="NCBI Taxonomy" id="1792502"/>
    <lineage>
        <taxon>Bacteria</taxon>
        <taxon>Pseudomonadati</taxon>
        <taxon>Bacteroidota</taxon>
        <taxon>Chitinophagia</taxon>
        <taxon>Chitinophagales</taxon>
        <taxon>Chitinophagaceae</taxon>
        <taxon>Puia</taxon>
    </lineage>
</organism>
<dbReference type="GO" id="GO:0043565">
    <property type="term" value="F:sequence-specific DNA binding"/>
    <property type="evidence" value="ECO:0007669"/>
    <property type="project" value="InterPro"/>
</dbReference>
<dbReference type="Gene3D" id="1.10.10.60">
    <property type="entry name" value="Homeodomain-like"/>
    <property type="match status" value="2"/>
</dbReference>
<dbReference type="Proteomes" id="UP000607559">
    <property type="component" value="Unassembled WGS sequence"/>
</dbReference>
<name>A0A8J2XTN0_9BACT</name>
<dbReference type="PANTHER" id="PTHR46796:SF13">
    <property type="entry name" value="HTH-TYPE TRANSCRIPTIONAL ACTIVATOR RHAS"/>
    <property type="match status" value="1"/>
</dbReference>